<proteinExistence type="predicted"/>
<comment type="caution">
    <text evidence="2">The sequence shown here is derived from an EMBL/GenBank/DDBJ whole genome shotgun (WGS) entry which is preliminary data.</text>
</comment>
<dbReference type="Pfam" id="PF02585">
    <property type="entry name" value="PIG-L"/>
    <property type="match status" value="1"/>
</dbReference>
<dbReference type="SUPFAM" id="SSF102588">
    <property type="entry name" value="LmbE-like"/>
    <property type="match status" value="1"/>
</dbReference>
<dbReference type="InterPro" id="IPR003737">
    <property type="entry name" value="GlcNAc_PI_deacetylase-related"/>
</dbReference>
<organism evidence="2 3">
    <name type="scientific">Actinomycetospora aurantiaca</name>
    <dbReference type="NCBI Taxonomy" id="3129233"/>
    <lineage>
        <taxon>Bacteria</taxon>
        <taxon>Bacillati</taxon>
        <taxon>Actinomycetota</taxon>
        <taxon>Actinomycetes</taxon>
        <taxon>Pseudonocardiales</taxon>
        <taxon>Pseudonocardiaceae</taxon>
        <taxon>Actinomycetospora</taxon>
    </lineage>
</organism>
<protein>
    <submittedName>
        <fullName evidence="2">PIG-L family deacetylase</fullName>
    </submittedName>
</protein>
<sequence>MTVIAVSPHLDDAVFSVGGTLARLGADTLVVTCFTGSTDPAVVTPFGLSTQLDKGLAADVDYMALRREEDRRALETLGVTGRHLGLLEAPHRGYDSAPELFAGRHDDDVVAGPLAEALAPLLADADVVLAPQALGDHVDHQWVSAVVSELVDPARVAWWRDTPYVLRRPDAVPMDHVAGREVAVDVASVLERKVAAACCYVTQVPFQFGSDDDAGAALGAAPAEVLRAGGIAREVLGGLTRGG</sequence>
<gene>
    <name evidence="2" type="ORF">WCD74_08995</name>
</gene>
<dbReference type="Gene3D" id="3.40.50.10320">
    <property type="entry name" value="LmbE-like"/>
    <property type="match status" value="1"/>
</dbReference>
<evidence type="ECO:0000313" key="3">
    <source>
        <dbReference type="Proteomes" id="UP001385809"/>
    </source>
</evidence>
<dbReference type="Proteomes" id="UP001385809">
    <property type="component" value="Unassembled WGS sequence"/>
</dbReference>
<dbReference type="RefSeq" id="WP_337694505.1">
    <property type="nucleotide sequence ID" value="NZ_JBBEGN010000003.1"/>
</dbReference>
<keyword evidence="3" id="KW-1185">Reference proteome</keyword>
<accession>A0ABU8MLP1</accession>
<reference evidence="2 3" key="1">
    <citation type="submission" date="2024-03" db="EMBL/GenBank/DDBJ databases">
        <title>Actinomycetospora sp. OC33-EN08, a novel actinomycete isolated from wild orchid (Aerides multiflora).</title>
        <authorList>
            <person name="Suriyachadkun C."/>
        </authorList>
    </citation>
    <scope>NUCLEOTIDE SEQUENCE [LARGE SCALE GENOMIC DNA]</scope>
    <source>
        <strain evidence="2 3">OC33-EN08</strain>
    </source>
</reference>
<evidence type="ECO:0000313" key="2">
    <source>
        <dbReference type="EMBL" id="MEJ2867899.1"/>
    </source>
</evidence>
<dbReference type="InterPro" id="IPR024078">
    <property type="entry name" value="LmbE-like_dom_sf"/>
</dbReference>
<name>A0ABU8MLP1_9PSEU</name>
<evidence type="ECO:0000256" key="1">
    <source>
        <dbReference type="ARBA" id="ARBA00022833"/>
    </source>
</evidence>
<keyword evidence="1" id="KW-0862">Zinc</keyword>
<dbReference type="EMBL" id="JBBEGN010000003">
    <property type="protein sequence ID" value="MEJ2867899.1"/>
    <property type="molecule type" value="Genomic_DNA"/>
</dbReference>